<sequence>MYPAGSEPGEVSEPEEESDPDEVSEPEEGSDPEEVSEPEEGSDPEEESDPKEESDPDEESEPGSVSPVSVSPRFILLGLGLPRLCLLVPGLPSPVPRGPRVRDRPRRPPDDAVERERDLVAYVDPVHRGHVVAVLPAVLAPAREALVHDLEEPGEVGVPRPVGEQVCEVLFHVGRVVDPPEERRELDLAESSGPVRVGREDPGEPRVALGGGVRPPGCLAGGLGRVLGERRRGGEERGDGRRASHASFRLLRVRGGVTLPVSAACALGLFGPCPFLLFLFPPARSAEGLFALFLFLARKHGKCLSHFKVYAELPQSRRTGAARGSGGRRLFVGVDGKRWPAALVLFGSSNGAPTLNPVDRTKKAVSSVRSEAMR</sequence>
<proteinExistence type="predicted"/>
<feature type="region of interest" description="Disordered" evidence="1">
    <location>
        <begin position="90"/>
        <end position="113"/>
    </location>
</feature>
<dbReference type="AlphaFoldDB" id="K0THT3"/>
<dbReference type="Proteomes" id="UP000266841">
    <property type="component" value="Unassembled WGS sequence"/>
</dbReference>
<protein>
    <submittedName>
        <fullName evidence="2">Uncharacterized protein</fullName>
    </submittedName>
</protein>
<gene>
    <name evidence="2" type="ORF">THAOC_01669</name>
</gene>
<feature type="region of interest" description="Disordered" evidence="1">
    <location>
        <begin position="1"/>
        <end position="69"/>
    </location>
</feature>
<name>K0THT3_THAOC</name>
<feature type="compositionally biased region" description="Acidic residues" evidence="1">
    <location>
        <begin position="10"/>
        <end position="61"/>
    </location>
</feature>
<evidence type="ECO:0000256" key="1">
    <source>
        <dbReference type="SAM" id="MobiDB-lite"/>
    </source>
</evidence>
<dbReference type="eggNOG" id="ENOG502QQ7T">
    <property type="taxonomic scope" value="Eukaryota"/>
</dbReference>
<dbReference type="EMBL" id="AGNL01002007">
    <property type="protein sequence ID" value="EJK76564.1"/>
    <property type="molecule type" value="Genomic_DNA"/>
</dbReference>
<feature type="compositionally biased region" description="Basic and acidic residues" evidence="1">
    <location>
        <begin position="100"/>
        <end position="113"/>
    </location>
</feature>
<comment type="caution">
    <text evidence="2">The sequence shown here is derived from an EMBL/GenBank/DDBJ whole genome shotgun (WGS) entry which is preliminary data.</text>
</comment>
<organism evidence="2 3">
    <name type="scientific">Thalassiosira oceanica</name>
    <name type="common">Marine diatom</name>
    <dbReference type="NCBI Taxonomy" id="159749"/>
    <lineage>
        <taxon>Eukaryota</taxon>
        <taxon>Sar</taxon>
        <taxon>Stramenopiles</taxon>
        <taxon>Ochrophyta</taxon>
        <taxon>Bacillariophyta</taxon>
        <taxon>Coscinodiscophyceae</taxon>
        <taxon>Thalassiosirophycidae</taxon>
        <taxon>Thalassiosirales</taxon>
        <taxon>Thalassiosiraceae</taxon>
        <taxon>Thalassiosira</taxon>
    </lineage>
</organism>
<feature type="region of interest" description="Disordered" evidence="1">
    <location>
        <begin position="182"/>
        <end position="211"/>
    </location>
</feature>
<reference evidence="2 3" key="1">
    <citation type="journal article" date="2012" name="Genome Biol.">
        <title>Genome and low-iron response of an oceanic diatom adapted to chronic iron limitation.</title>
        <authorList>
            <person name="Lommer M."/>
            <person name="Specht M."/>
            <person name="Roy A.S."/>
            <person name="Kraemer L."/>
            <person name="Andreson R."/>
            <person name="Gutowska M.A."/>
            <person name="Wolf J."/>
            <person name="Bergner S.V."/>
            <person name="Schilhabel M.B."/>
            <person name="Klostermeier U.C."/>
            <person name="Beiko R.G."/>
            <person name="Rosenstiel P."/>
            <person name="Hippler M."/>
            <person name="Laroche J."/>
        </authorList>
    </citation>
    <scope>NUCLEOTIDE SEQUENCE [LARGE SCALE GENOMIC DNA]</scope>
    <source>
        <strain evidence="2 3">CCMP1005</strain>
    </source>
</reference>
<evidence type="ECO:0000313" key="3">
    <source>
        <dbReference type="Proteomes" id="UP000266841"/>
    </source>
</evidence>
<accession>K0THT3</accession>
<evidence type="ECO:0000313" key="2">
    <source>
        <dbReference type="EMBL" id="EJK76564.1"/>
    </source>
</evidence>
<keyword evidence="3" id="KW-1185">Reference proteome</keyword>